<feature type="region of interest" description="Disordered" evidence="1">
    <location>
        <begin position="61"/>
        <end position="115"/>
    </location>
</feature>
<dbReference type="Proteomes" id="UP001286456">
    <property type="component" value="Unassembled WGS sequence"/>
</dbReference>
<evidence type="ECO:0000313" key="2">
    <source>
        <dbReference type="EMBL" id="KAK3327640.1"/>
    </source>
</evidence>
<accession>A0AAE0IM87</accession>
<protein>
    <submittedName>
        <fullName evidence="2">Uncharacterized protein</fullName>
    </submittedName>
</protein>
<reference evidence="2" key="2">
    <citation type="submission" date="2023-06" db="EMBL/GenBank/DDBJ databases">
        <authorList>
            <consortium name="Lawrence Berkeley National Laboratory"/>
            <person name="Haridas S."/>
            <person name="Hensen N."/>
            <person name="Bonometti L."/>
            <person name="Westerberg I."/>
            <person name="Brannstrom I.O."/>
            <person name="Guillou S."/>
            <person name="Cros-Aarteil S."/>
            <person name="Calhoun S."/>
            <person name="Kuo A."/>
            <person name="Mondo S."/>
            <person name="Pangilinan J."/>
            <person name="Riley R."/>
            <person name="Labutti K."/>
            <person name="Andreopoulos B."/>
            <person name="Lipzen A."/>
            <person name="Chen C."/>
            <person name="Yanf M."/>
            <person name="Daum C."/>
            <person name="Ng V."/>
            <person name="Clum A."/>
            <person name="Steindorff A."/>
            <person name="Ohm R."/>
            <person name="Martin F."/>
            <person name="Silar P."/>
            <person name="Natvig D."/>
            <person name="Lalanne C."/>
            <person name="Gautier V."/>
            <person name="Ament-Velasquez S.L."/>
            <person name="Kruys A."/>
            <person name="Hutchinson M.I."/>
            <person name="Powell A.J."/>
            <person name="Barry K."/>
            <person name="Miller A.N."/>
            <person name="Grigoriev I.V."/>
            <person name="Debuchy R."/>
            <person name="Gladieux P."/>
            <person name="Thoren M.H."/>
            <person name="Johannesson H."/>
        </authorList>
    </citation>
    <scope>NUCLEOTIDE SEQUENCE</scope>
    <source>
        <strain evidence="2">SMH4131-1</strain>
    </source>
</reference>
<proteinExistence type="predicted"/>
<comment type="caution">
    <text evidence="2">The sequence shown here is derived from an EMBL/GenBank/DDBJ whole genome shotgun (WGS) entry which is preliminary data.</text>
</comment>
<dbReference type="EMBL" id="JAUEPO010000003">
    <property type="protein sequence ID" value="KAK3327640.1"/>
    <property type="molecule type" value="Genomic_DNA"/>
</dbReference>
<organism evidence="2 3">
    <name type="scientific">Cercophora scortea</name>
    <dbReference type="NCBI Taxonomy" id="314031"/>
    <lineage>
        <taxon>Eukaryota</taxon>
        <taxon>Fungi</taxon>
        <taxon>Dikarya</taxon>
        <taxon>Ascomycota</taxon>
        <taxon>Pezizomycotina</taxon>
        <taxon>Sordariomycetes</taxon>
        <taxon>Sordariomycetidae</taxon>
        <taxon>Sordariales</taxon>
        <taxon>Lasiosphaeriaceae</taxon>
        <taxon>Cercophora</taxon>
    </lineage>
</organism>
<reference evidence="2" key="1">
    <citation type="journal article" date="2023" name="Mol. Phylogenet. Evol.">
        <title>Genome-scale phylogeny and comparative genomics of the fungal order Sordariales.</title>
        <authorList>
            <person name="Hensen N."/>
            <person name="Bonometti L."/>
            <person name="Westerberg I."/>
            <person name="Brannstrom I.O."/>
            <person name="Guillou S."/>
            <person name="Cros-Aarteil S."/>
            <person name="Calhoun S."/>
            <person name="Haridas S."/>
            <person name="Kuo A."/>
            <person name="Mondo S."/>
            <person name="Pangilinan J."/>
            <person name="Riley R."/>
            <person name="LaButti K."/>
            <person name="Andreopoulos B."/>
            <person name="Lipzen A."/>
            <person name="Chen C."/>
            <person name="Yan M."/>
            <person name="Daum C."/>
            <person name="Ng V."/>
            <person name="Clum A."/>
            <person name="Steindorff A."/>
            <person name="Ohm R.A."/>
            <person name="Martin F."/>
            <person name="Silar P."/>
            <person name="Natvig D.O."/>
            <person name="Lalanne C."/>
            <person name="Gautier V."/>
            <person name="Ament-Velasquez S.L."/>
            <person name="Kruys A."/>
            <person name="Hutchinson M.I."/>
            <person name="Powell A.J."/>
            <person name="Barry K."/>
            <person name="Miller A.N."/>
            <person name="Grigoriev I.V."/>
            <person name="Debuchy R."/>
            <person name="Gladieux P."/>
            <person name="Hiltunen Thoren M."/>
            <person name="Johannesson H."/>
        </authorList>
    </citation>
    <scope>NUCLEOTIDE SEQUENCE</scope>
    <source>
        <strain evidence="2">SMH4131-1</strain>
    </source>
</reference>
<evidence type="ECO:0000313" key="3">
    <source>
        <dbReference type="Proteomes" id="UP001286456"/>
    </source>
</evidence>
<dbReference type="AlphaFoldDB" id="A0AAE0IM87"/>
<evidence type="ECO:0000256" key="1">
    <source>
        <dbReference type="SAM" id="MobiDB-lite"/>
    </source>
</evidence>
<keyword evidence="3" id="KW-1185">Reference proteome</keyword>
<name>A0AAE0IM87_9PEZI</name>
<gene>
    <name evidence="2" type="ORF">B0T19DRAFT_422351</name>
</gene>
<feature type="non-terminal residue" evidence="2">
    <location>
        <position position="140"/>
    </location>
</feature>
<sequence length="140" mass="15080">MVISRRLSALLTRAICAISHMEGPPQCLFVPLPSSRIEQARIRQSSVGRRACVCRLCLDRNITTSPPKPPTSADQGEKESQTPGRTGGPHLHQQQHQPIRSLARPSTGISSRCLAPPRSPTLAHATEALVLCSSVYAVLG</sequence>